<dbReference type="PANTHER" id="PTHR45854">
    <property type="entry name" value="ASAP FAMILY MEMBER"/>
    <property type="match status" value="1"/>
</dbReference>
<gene>
    <name evidence="3" type="ORF">GPUH_LOCUS22894</name>
</gene>
<reference evidence="3 4" key="2">
    <citation type="submission" date="2018-11" db="EMBL/GenBank/DDBJ databases">
        <authorList>
            <consortium name="Pathogen Informatics"/>
        </authorList>
    </citation>
    <scope>NUCLEOTIDE SEQUENCE [LARGE SCALE GENOMIC DNA]</scope>
</reference>
<protein>
    <submittedName>
        <fullName evidence="5">Arf-GAP domain-containing protein</fullName>
    </submittedName>
</protein>
<evidence type="ECO:0000313" key="3">
    <source>
        <dbReference type="EMBL" id="VDN40691.1"/>
    </source>
</evidence>
<sequence>MQFCILPPNFFAAAQSFSNVQWLSNIGALVCIACSGVHRELGVHVSRIQSLNLDVISPVEFLIPLSSGNAMINRLFEYDAAKCATWKPVPGCTRFDRQRFIQMKYRDRAFIQKFAEPDLLLTEAFRERDFETAYRALLSPNLTRKPFMRNGPFHQMVLLGTSLSLALADLVMQLRIEIPDMEVMINDCIRSGNADMVAILLRYRPLSSTGRSVQLHPLIACADKTDQKKIAHMVGSLIVLIINNWPTHRLPVRRCIFCTAPRRLLSLTPLVFLADASS</sequence>
<keyword evidence="4" id="KW-1185">Reference proteome</keyword>
<evidence type="ECO:0000313" key="5">
    <source>
        <dbReference type="WBParaSite" id="GPUH_0002292201-mRNA-1"/>
    </source>
</evidence>
<dbReference type="SMART" id="SM00105">
    <property type="entry name" value="ArfGap"/>
    <property type="match status" value="1"/>
</dbReference>
<dbReference type="InterPro" id="IPR038508">
    <property type="entry name" value="ArfGAP_dom_sf"/>
</dbReference>
<evidence type="ECO:0000313" key="4">
    <source>
        <dbReference type="Proteomes" id="UP000271098"/>
    </source>
</evidence>
<proteinExistence type="predicted"/>
<dbReference type="PROSITE" id="PS50115">
    <property type="entry name" value="ARFGAP"/>
    <property type="match status" value="1"/>
</dbReference>
<dbReference type="GO" id="GO:0005096">
    <property type="term" value="F:GTPase activator activity"/>
    <property type="evidence" value="ECO:0007669"/>
    <property type="project" value="InterPro"/>
</dbReference>
<evidence type="ECO:0000259" key="2">
    <source>
        <dbReference type="PROSITE" id="PS50115"/>
    </source>
</evidence>
<name>A0A183EPK3_9BILA</name>
<dbReference type="Gene3D" id="1.10.220.150">
    <property type="entry name" value="Arf GTPase activating protein"/>
    <property type="match status" value="1"/>
</dbReference>
<dbReference type="Pfam" id="PF01412">
    <property type="entry name" value="ArfGap"/>
    <property type="match status" value="1"/>
</dbReference>
<organism evidence="5">
    <name type="scientific">Gongylonema pulchrum</name>
    <dbReference type="NCBI Taxonomy" id="637853"/>
    <lineage>
        <taxon>Eukaryota</taxon>
        <taxon>Metazoa</taxon>
        <taxon>Ecdysozoa</taxon>
        <taxon>Nematoda</taxon>
        <taxon>Chromadorea</taxon>
        <taxon>Rhabditida</taxon>
        <taxon>Spirurina</taxon>
        <taxon>Spiruromorpha</taxon>
        <taxon>Spiruroidea</taxon>
        <taxon>Gongylonematidae</taxon>
        <taxon>Gongylonema</taxon>
    </lineage>
</organism>
<accession>A0A183EPK3</accession>
<keyword evidence="1" id="KW-0863">Zinc-finger</keyword>
<dbReference type="PANTHER" id="PTHR45854:SF3">
    <property type="entry name" value="ARFGAP WITH SH3 DOMAIN, ANK REPEAT AND PH DOMAIN-CONTAINING PROTEIN"/>
    <property type="match status" value="1"/>
</dbReference>
<dbReference type="InterPro" id="IPR043593">
    <property type="entry name" value="ASAP"/>
</dbReference>
<dbReference type="GO" id="GO:0008270">
    <property type="term" value="F:zinc ion binding"/>
    <property type="evidence" value="ECO:0007669"/>
    <property type="project" value="UniProtKB-KW"/>
</dbReference>
<dbReference type="EMBL" id="UYRT01096261">
    <property type="protein sequence ID" value="VDN40691.1"/>
    <property type="molecule type" value="Genomic_DNA"/>
</dbReference>
<keyword evidence="1" id="KW-0479">Metal-binding</keyword>
<dbReference type="InterPro" id="IPR001164">
    <property type="entry name" value="ArfGAP_dom"/>
</dbReference>
<dbReference type="WBParaSite" id="GPUH_0002292201-mRNA-1">
    <property type="protein sequence ID" value="GPUH_0002292201-mRNA-1"/>
    <property type="gene ID" value="GPUH_0002292201"/>
</dbReference>
<keyword evidence="1" id="KW-0862">Zinc</keyword>
<feature type="domain" description="Arf-GAP" evidence="2">
    <location>
        <begin position="25"/>
        <end position="118"/>
    </location>
</feature>
<dbReference type="OrthoDB" id="5868361at2759"/>
<dbReference type="AlphaFoldDB" id="A0A183EPK3"/>
<dbReference type="PRINTS" id="PR00405">
    <property type="entry name" value="REVINTRACTNG"/>
</dbReference>
<dbReference type="SUPFAM" id="SSF57863">
    <property type="entry name" value="ArfGap/RecO-like zinc finger"/>
    <property type="match status" value="1"/>
</dbReference>
<evidence type="ECO:0000256" key="1">
    <source>
        <dbReference type="PROSITE-ProRule" id="PRU00288"/>
    </source>
</evidence>
<dbReference type="InterPro" id="IPR037278">
    <property type="entry name" value="ARFGAP/RecO"/>
</dbReference>
<dbReference type="Proteomes" id="UP000271098">
    <property type="component" value="Unassembled WGS sequence"/>
</dbReference>
<reference evidence="5" key="1">
    <citation type="submission" date="2016-06" db="UniProtKB">
        <authorList>
            <consortium name="WormBaseParasite"/>
        </authorList>
    </citation>
    <scope>IDENTIFICATION</scope>
</reference>